<dbReference type="SUPFAM" id="SSF89447">
    <property type="entry name" value="AbrB/MazE/MraZ-like"/>
    <property type="match status" value="1"/>
</dbReference>
<dbReference type="InterPro" id="IPR007159">
    <property type="entry name" value="SpoVT-AbrB_dom"/>
</dbReference>
<keyword evidence="3" id="KW-1185">Reference proteome</keyword>
<gene>
    <name evidence="2" type="ORF">SAMN05444972_110125</name>
</gene>
<dbReference type="SMART" id="SM00966">
    <property type="entry name" value="SpoVT_AbrB"/>
    <property type="match status" value="1"/>
</dbReference>
<dbReference type="GO" id="GO:0003677">
    <property type="term" value="F:DNA binding"/>
    <property type="evidence" value="ECO:0007669"/>
    <property type="project" value="InterPro"/>
</dbReference>
<dbReference type="OrthoDB" id="9795766at2"/>
<sequence length="84" mass="9786">MGARMFRKVGRMGNSPGISLPTEYLEKINVKRGDECEIIFDEQRNEIRIRPIQAIPEGISPEFLKALDDTHEQFEEAIRNLRDR</sequence>
<evidence type="ECO:0000259" key="1">
    <source>
        <dbReference type="SMART" id="SM00966"/>
    </source>
</evidence>
<dbReference type="Gene3D" id="2.10.260.10">
    <property type="match status" value="1"/>
</dbReference>
<dbReference type="RefSeq" id="WP_091838187.1">
    <property type="nucleotide sequence ID" value="NZ_FPAA01000010.1"/>
</dbReference>
<dbReference type="InterPro" id="IPR037914">
    <property type="entry name" value="SpoVT-AbrB_sf"/>
</dbReference>
<dbReference type="EMBL" id="FPAA01000010">
    <property type="protein sequence ID" value="SFS90236.1"/>
    <property type="molecule type" value="Genomic_DNA"/>
</dbReference>
<reference evidence="3" key="1">
    <citation type="submission" date="2016-10" db="EMBL/GenBank/DDBJ databases">
        <authorList>
            <person name="Varghese N."/>
            <person name="Submissions S."/>
        </authorList>
    </citation>
    <scope>NUCLEOTIDE SEQUENCE [LARGE SCALE GENOMIC DNA]</scope>
    <source>
        <strain evidence="3">DSM 45789</strain>
    </source>
</reference>
<proteinExistence type="predicted"/>
<dbReference type="AlphaFoldDB" id="A0A1I6TM23"/>
<feature type="domain" description="SpoVT-AbrB" evidence="1">
    <location>
        <begin position="10"/>
        <end position="57"/>
    </location>
</feature>
<accession>A0A1I6TM23</accession>
<evidence type="ECO:0000313" key="2">
    <source>
        <dbReference type="EMBL" id="SFS90236.1"/>
    </source>
</evidence>
<dbReference type="Pfam" id="PF04014">
    <property type="entry name" value="MazE_antitoxin"/>
    <property type="match status" value="1"/>
</dbReference>
<organism evidence="2 3">
    <name type="scientific">Marininema halotolerans</name>
    <dbReference type="NCBI Taxonomy" id="1155944"/>
    <lineage>
        <taxon>Bacteria</taxon>
        <taxon>Bacillati</taxon>
        <taxon>Bacillota</taxon>
        <taxon>Bacilli</taxon>
        <taxon>Bacillales</taxon>
        <taxon>Thermoactinomycetaceae</taxon>
        <taxon>Marininema</taxon>
    </lineage>
</organism>
<evidence type="ECO:0000313" key="3">
    <source>
        <dbReference type="Proteomes" id="UP000198660"/>
    </source>
</evidence>
<dbReference type="Proteomes" id="UP000198660">
    <property type="component" value="Unassembled WGS sequence"/>
</dbReference>
<protein>
    <submittedName>
        <fullName evidence="2">Antitoxin MazE</fullName>
    </submittedName>
</protein>
<name>A0A1I6TM23_9BACL</name>